<sequence>MPSSSAYTQPPHIQRLLQKIQRDPGLPVDNATTPFWLEPVVPHAHHQSPALAKTADVVILGSGITGISTALHLSRIAPDLKIVILEARDLTSGATGRNGGHIKAVPWKDYGDIKRALGRESAIKISRFRLSHLPALLSEAAALGEAGKAGLVRQVETLIACYDRDVWIQDKKKLKEFLDDMPEEQGQWVVHEDPSDLKNLGLAETCVGCISGRAGAAWPYRFLGAVTAGLLQKEAISLETHTPALSISEQPGSRYPYSVQTARGQIQTKHVVHCTNGFVAHLMPGLRGKVCPLRGQMTVQSVPDDFPRYGAKYSWSAIWDRGFDYICQSPAADGSLYFGGGAFHSGLENDQEIGNPDDSQLSPQCLNHLATAAGKAFIGGTGVRIAKKWTGIMGFTMDGLPIVGRAPRQVSTRDECRLDQGGEWIAAGFNGYGMVHSWLSGKALAHMILGRDSEVRDWFPLQEFACSEGRLGKMSATDFLGHYGGDVTPQDSAAPLSSKL</sequence>
<dbReference type="Gene3D" id="3.50.50.60">
    <property type="entry name" value="FAD/NAD(P)-binding domain"/>
    <property type="match status" value="1"/>
</dbReference>
<dbReference type="PANTHER" id="PTHR13847">
    <property type="entry name" value="SARCOSINE DEHYDROGENASE-RELATED"/>
    <property type="match status" value="1"/>
</dbReference>
<proteinExistence type="predicted"/>
<dbReference type="VEuPathDB" id="FungiDB:PV08_09782"/>
<dbReference type="EMBL" id="KN847498">
    <property type="protein sequence ID" value="KIW12505.1"/>
    <property type="molecule type" value="Genomic_DNA"/>
</dbReference>
<feature type="domain" description="FAD dependent oxidoreductase" evidence="1">
    <location>
        <begin position="56"/>
        <end position="447"/>
    </location>
</feature>
<accession>A0A0D2B1L6</accession>
<evidence type="ECO:0000313" key="3">
    <source>
        <dbReference type="Proteomes" id="UP000053328"/>
    </source>
</evidence>
<evidence type="ECO:0000259" key="1">
    <source>
        <dbReference type="Pfam" id="PF01266"/>
    </source>
</evidence>
<dbReference type="InterPro" id="IPR006076">
    <property type="entry name" value="FAD-dep_OxRdtase"/>
</dbReference>
<dbReference type="RefSeq" id="XP_016232721.1">
    <property type="nucleotide sequence ID" value="XM_016384098.1"/>
</dbReference>
<gene>
    <name evidence="2" type="ORF">PV08_09782</name>
</gene>
<dbReference type="SUPFAM" id="SSF51905">
    <property type="entry name" value="FAD/NAD(P)-binding domain"/>
    <property type="match status" value="1"/>
</dbReference>
<dbReference type="PANTHER" id="PTHR13847:SF213">
    <property type="entry name" value="DEPENDENT OXIDOREDUCTASE, PUTATIVE-RELATED"/>
    <property type="match status" value="1"/>
</dbReference>
<name>A0A0D2B1L6_9EURO</name>
<dbReference type="GO" id="GO:0005737">
    <property type="term" value="C:cytoplasm"/>
    <property type="evidence" value="ECO:0007669"/>
    <property type="project" value="TreeGrafter"/>
</dbReference>
<evidence type="ECO:0000313" key="2">
    <source>
        <dbReference type="EMBL" id="KIW12505.1"/>
    </source>
</evidence>
<dbReference type="Proteomes" id="UP000053328">
    <property type="component" value="Unassembled WGS sequence"/>
</dbReference>
<dbReference type="Gene3D" id="3.30.9.10">
    <property type="entry name" value="D-Amino Acid Oxidase, subunit A, domain 2"/>
    <property type="match status" value="1"/>
</dbReference>
<dbReference type="OrthoDB" id="512662at2759"/>
<dbReference type="GeneID" id="27336865"/>
<organism evidence="2 3">
    <name type="scientific">Exophiala spinifera</name>
    <dbReference type="NCBI Taxonomy" id="91928"/>
    <lineage>
        <taxon>Eukaryota</taxon>
        <taxon>Fungi</taxon>
        <taxon>Dikarya</taxon>
        <taxon>Ascomycota</taxon>
        <taxon>Pezizomycotina</taxon>
        <taxon>Eurotiomycetes</taxon>
        <taxon>Chaetothyriomycetidae</taxon>
        <taxon>Chaetothyriales</taxon>
        <taxon>Herpotrichiellaceae</taxon>
        <taxon>Exophiala</taxon>
    </lineage>
</organism>
<dbReference type="Pfam" id="PF01266">
    <property type="entry name" value="DAO"/>
    <property type="match status" value="1"/>
</dbReference>
<protein>
    <recommendedName>
        <fullName evidence="1">FAD dependent oxidoreductase domain-containing protein</fullName>
    </recommendedName>
</protein>
<dbReference type="InterPro" id="IPR036188">
    <property type="entry name" value="FAD/NAD-bd_sf"/>
</dbReference>
<dbReference type="HOGENOM" id="CLU_022730_2_1_1"/>
<dbReference type="STRING" id="91928.A0A0D2B1L6"/>
<dbReference type="AlphaFoldDB" id="A0A0D2B1L6"/>
<keyword evidence="3" id="KW-1185">Reference proteome</keyword>
<reference evidence="2 3" key="1">
    <citation type="submission" date="2015-01" db="EMBL/GenBank/DDBJ databases">
        <title>The Genome Sequence of Exophiala spinifera CBS89968.</title>
        <authorList>
            <consortium name="The Broad Institute Genomics Platform"/>
            <person name="Cuomo C."/>
            <person name="de Hoog S."/>
            <person name="Gorbushina A."/>
            <person name="Stielow B."/>
            <person name="Teixiera M."/>
            <person name="Abouelleil A."/>
            <person name="Chapman S.B."/>
            <person name="Priest M."/>
            <person name="Young S.K."/>
            <person name="Wortman J."/>
            <person name="Nusbaum C."/>
            <person name="Birren B."/>
        </authorList>
    </citation>
    <scope>NUCLEOTIDE SEQUENCE [LARGE SCALE GENOMIC DNA]</scope>
    <source>
        <strain evidence="2 3">CBS 89968</strain>
    </source>
</reference>